<evidence type="ECO:0000313" key="2">
    <source>
        <dbReference type="Proteomes" id="UP001064971"/>
    </source>
</evidence>
<evidence type="ECO:0000313" key="1">
    <source>
        <dbReference type="EMBL" id="BDP40994.1"/>
    </source>
</evidence>
<sequence length="350" mass="40133">MARGITSSNTLIFEKLKQRYQEAGGEYEVAGSHWISSHHEHRPFITGAKITRGEQYIYNSRLSFSTLRLRDELYLVCVGFEPEEMDSEMYSPVDNDPAFTVVALSELPVPPRRRLHWRSLYDEVLGLSDESPGYQGHDFDIIVRFFEPYSVLKVLQPTDFNVFRGVFDLLVSNPDNLELPFGQTTVAEFKGLLAAPCTEKLPYGALLASLLAPRWDTCFLQLYRCVERLLAIPQYVEMTKRMSATISLEDFNAATEEILSWRPREGDALEMLLDQVSDASKEQLMRVVSHLPGLGQEAHPAKVFYKARNILVHGQYEYNAIDMPDVDWNILVRATLMFIRELHDIYLSKL</sequence>
<proteinExistence type="predicted"/>
<evidence type="ECO:0008006" key="3">
    <source>
        <dbReference type="Google" id="ProtNLM"/>
    </source>
</evidence>
<dbReference type="Proteomes" id="UP001064971">
    <property type="component" value="Chromosome"/>
</dbReference>
<keyword evidence="2" id="KW-1185">Reference proteome</keyword>
<name>A0ABN6RGL6_9DEIO</name>
<organism evidence="1 2">
    <name type="scientific">Deinococcus aetherius</name>
    <dbReference type="NCBI Taxonomy" id="200252"/>
    <lineage>
        <taxon>Bacteria</taxon>
        <taxon>Thermotogati</taxon>
        <taxon>Deinococcota</taxon>
        <taxon>Deinococci</taxon>
        <taxon>Deinococcales</taxon>
        <taxon>Deinococcaceae</taxon>
        <taxon>Deinococcus</taxon>
    </lineage>
</organism>
<accession>A0ABN6RGL6</accession>
<gene>
    <name evidence="1" type="ORF">DAETH_09630</name>
</gene>
<protein>
    <recommendedName>
        <fullName evidence="3">Apea-like HEPN domain-containing protein</fullName>
    </recommendedName>
</protein>
<dbReference type="RefSeq" id="WP_264776790.1">
    <property type="nucleotide sequence ID" value="NZ_AP026560.1"/>
</dbReference>
<reference evidence="1" key="1">
    <citation type="submission" date="2022-07" db="EMBL/GenBank/DDBJ databases">
        <title>Complete Genome Sequence of the Radioresistant Bacterium Deinococcus aetherius ST0316, Isolated from the Air Dust collected in Lower Stratosphere above Japan.</title>
        <authorList>
            <person name="Satoh K."/>
            <person name="Hagiwara K."/>
            <person name="Katsumata K."/>
            <person name="Kubo A."/>
            <person name="Yokobori S."/>
            <person name="Yamagishi A."/>
            <person name="Oono Y."/>
            <person name="Narumi I."/>
        </authorList>
    </citation>
    <scope>NUCLEOTIDE SEQUENCE</scope>
    <source>
        <strain evidence="1">ST0316</strain>
    </source>
</reference>
<dbReference type="EMBL" id="AP026560">
    <property type="protein sequence ID" value="BDP40994.1"/>
    <property type="molecule type" value="Genomic_DNA"/>
</dbReference>